<dbReference type="PROSITE" id="PS50041">
    <property type="entry name" value="C_TYPE_LECTIN_2"/>
    <property type="match status" value="1"/>
</dbReference>
<dbReference type="InterPro" id="IPR050111">
    <property type="entry name" value="C-type_lectin/snaclec_domain"/>
</dbReference>
<dbReference type="InterPro" id="IPR016186">
    <property type="entry name" value="C-type_lectin-like/link_sf"/>
</dbReference>
<dbReference type="SMART" id="SM00034">
    <property type="entry name" value="CLECT"/>
    <property type="match status" value="1"/>
</dbReference>
<dbReference type="InterPro" id="IPR016187">
    <property type="entry name" value="CTDL_fold"/>
</dbReference>
<dbReference type="EMBL" id="JAJJHW010001127">
    <property type="protein sequence ID" value="KAH8376883.1"/>
    <property type="molecule type" value="Genomic_DNA"/>
</dbReference>
<gene>
    <name evidence="2" type="ORF">KR093_001903</name>
</gene>
<dbReference type="CDD" id="cd00037">
    <property type="entry name" value="CLECT"/>
    <property type="match status" value="1"/>
</dbReference>
<name>A0AAD4K3J2_9MUSC</name>
<dbReference type="Proteomes" id="UP001200034">
    <property type="component" value="Unassembled WGS sequence"/>
</dbReference>
<evidence type="ECO:0000259" key="1">
    <source>
        <dbReference type="PROSITE" id="PS50041"/>
    </source>
</evidence>
<dbReference type="SUPFAM" id="SSF56436">
    <property type="entry name" value="C-type lectin-like"/>
    <property type="match status" value="1"/>
</dbReference>
<protein>
    <recommendedName>
        <fullName evidence="1">C-type lectin domain-containing protein</fullName>
    </recommendedName>
</protein>
<dbReference type="Pfam" id="PF00059">
    <property type="entry name" value="Lectin_C"/>
    <property type="match status" value="1"/>
</dbReference>
<feature type="non-terminal residue" evidence="2">
    <location>
        <position position="129"/>
    </location>
</feature>
<dbReference type="InterPro" id="IPR001304">
    <property type="entry name" value="C-type_lectin-like"/>
</dbReference>
<reference evidence="2" key="1">
    <citation type="journal article" date="2021" name="Mol. Ecol. Resour.">
        <title>Phylogenomic analyses of the genus Drosophila reveals genomic signals of climate adaptation.</title>
        <authorList>
            <person name="Li F."/>
            <person name="Rane R.V."/>
            <person name="Luria V."/>
            <person name="Xiong Z."/>
            <person name="Chen J."/>
            <person name="Li Z."/>
            <person name="Catullo R.A."/>
            <person name="Griffin P.C."/>
            <person name="Schiffer M."/>
            <person name="Pearce S."/>
            <person name="Lee S.F."/>
            <person name="McElroy K."/>
            <person name="Stocker A."/>
            <person name="Shirriffs J."/>
            <person name="Cockerell F."/>
            <person name="Coppin C."/>
            <person name="Sgro C.M."/>
            <person name="Karger A."/>
            <person name="Cain J.W."/>
            <person name="Weber J.A."/>
            <person name="Santpere G."/>
            <person name="Kirschner M.W."/>
            <person name="Hoffmann A.A."/>
            <person name="Oakeshott J.G."/>
            <person name="Zhang G."/>
        </authorList>
    </citation>
    <scope>NUCLEOTIDE SEQUENCE</scope>
    <source>
        <strain evidence="2">BGI-SZ-2011g</strain>
    </source>
</reference>
<accession>A0AAD4K3J2</accession>
<sequence length="129" mass="15040">SCIASAVEFVHIGSKTYYISKERRLSWPEVDQKCRELGGQMMNVETQEEANAVSERLKPHNFWVGIWDPKNINDYISVNTGRKPQFLHWIPGEPNKWNNVESCVELKSYGHTYLMNDFKCNVKQPFVCE</sequence>
<evidence type="ECO:0000313" key="2">
    <source>
        <dbReference type="EMBL" id="KAH8376883.1"/>
    </source>
</evidence>
<proteinExistence type="predicted"/>
<feature type="non-terminal residue" evidence="2">
    <location>
        <position position="1"/>
    </location>
</feature>
<comment type="caution">
    <text evidence="2">The sequence shown here is derived from an EMBL/GenBank/DDBJ whole genome shotgun (WGS) entry which is preliminary data.</text>
</comment>
<dbReference type="PANTHER" id="PTHR22803">
    <property type="entry name" value="MANNOSE, PHOSPHOLIPASE, LECTIN RECEPTOR RELATED"/>
    <property type="match status" value="1"/>
</dbReference>
<dbReference type="Gene3D" id="3.10.100.10">
    <property type="entry name" value="Mannose-Binding Protein A, subunit A"/>
    <property type="match status" value="1"/>
</dbReference>
<feature type="domain" description="C-type lectin" evidence="1">
    <location>
        <begin position="12"/>
        <end position="129"/>
    </location>
</feature>
<evidence type="ECO:0000313" key="3">
    <source>
        <dbReference type="Proteomes" id="UP001200034"/>
    </source>
</evidence>
<keyword evidence="3" id="KW-1185">Reference proteome</keyword>
<dbReference type="AlphaFoldDB" id="A0AAD4K3J2"/>
<organism evidence="2 3">
    <name type="scientific">Drosophila rubida</name>
    <dbReference type="NCBI Taxonomy" id="30044"/>
    <lineage>
        <taxon>Eukaryota</taxon>
        <taxon>Metazoa</taxon>
        <taxon>Ecdysozoa</taxon>
        <taxon>Arthropoda</taxon>
        <taxon>Hexapoda</taxon>
        <taxon>Insecta</taxon>
        <taxon>Pterygota</taxon>
        <taxon>Neoptera</taxon>
        <taxon>Endopterygota</taxon>
        <taxon>Diptera</taxon>
        <taxon>Brachycera</taxon>
        <taxon>Muscomorpha</taxon>
        <taxon>Ephydroidea</taxon>
        <taxon>Drosophilidae</taxon>
        <taxon>Drosophila</taxon>
    </lineage>
</organism>